<comment type="caution">
    <text evidence="2">The sequence shown here is derived from an EMBL/GenBank/DDBJ whole genome shotgun (WGS) entry which is preliminary data.</text>
</comment>
<feature type="coiled-coil region" evidence="1">
    <location>
        <begin position="145"/>
        <end position="179"/>
    </location>
</feature>
<organism evidence="2 3">
    <name type="scientific">Pseudovibrio ascidiaceicola</name>
    <dbReference type="NCBI Taxonomy" id="285279"/>
    <lineage>
        <taxon>Bacteria</taxon>
        <taxon>Pseudomonadati</taxon>
        <taxon>Pseudomonadota</taxon>
        <taxon>Alphaproteobacteria</taxon>
        <taxon>Hyphomicrobiales</taxon>
        <taxon>Stappiaceae</taxon>
        <taxon>Pseudovibrio</taxon>
    </lineage>
</organism>
<keyword evidence="3" id="KW-1185">Reference proteome</keyword>
<evidence type="ECO:0008006" key="4">
    <source>
        <dbReference type="Google" id="ProtNLM"/>
    </source>
</evidence>
<sequence length="324" mass="36077">MSDVDAQTISPEVEAWAENVLSACNLKWNGPTKGFEREPKENLRIDGKTPVADHINYLRKTLNTIYDRRSEIAGKAKLDRDLAMHLQYFDQAYVAVDSNIDKAQASMGSGDAGGALSDAVDQLEFMRDALEAAYYSAAKDPEEAYAELTAKIDTAKAELDELGKEKDKIQDENAREEFEDIYSDARDGLDQSLKTLEADKFLEAEEELEEAKAVMLDLRPGNSEDIAKRKKEYQAVAEDAKKNIKNLSSKLSTLSDQEKVKDFNKHKTSANNLIKKVETALKNGKVKSVRSDIPKLKGEVEKMKACFKVEPKAKAPPKAKPGKK</sequence>
<name>A0A1I3W7P6_9HYPH</name>
<keyword evidence="1" id="KW-0175">Coiled coil</keyword>
<feature type="coiled-coil region" evidence="1">
    <location>
        <begin position="223"/>
        <end position="257"/>
    </location>
</feature>
<dbReference type="Proteomes" id="UP000199598">
    <property type="component" value="Unassembled WGS sequence"/>
</dbReference>
<gene>
    <name evidence="2" type="ORF">SAMN04488518_101829</name>
</gene>
<accession>A0A1I3W7P6</accession>
<dbReference type="RefSeq" id="WP_093516909.1">
    <property type="nucleotide sequence ID" value="NZ_FOSK01000001.1"/>
</dbReference>
<reference evidence="2 3" key="1">
    <citation type="submission" date="2016-10" db="EMBL/GenBank/DDBJ databases">
        <authorList>
            <person name="Varghese N."/>
            <person name="Submissions S."/>
        </authorList>
    </citation>
    <scope>NUCLEOTIDE SEQUENCE [LARGE SCALE GENOMIC DNA]</scope>
    <source>
        <strain evidence="2 3">DSM 16392</strain>
    </source>
</reference>
<dbReference type="EMBL" id="FOSK01000001">
    <property type="protein sequence ID" value="SFK02717.1"/>
    <property type="molecule type" value="Genomic_DNA"/>
</dbReference>
<evidence type="ECO:0000313" key="2">
    <source>
        <dbReference type="EMBL" id="SFK02717.1"/>
    </source>
</evidence>
<evidence type="ECO:0000256" key="1">
    <source>
        <dbReference type="SAM" id="Coils"/>
    </source>
</evidence>
<proteinExistence type="predicted"/>
<protein>
    <recommendedName>
        <fullName evidence="4">Chromosome partition protein Smc</fullName>
    </recommendedName>
</protein>
<evidence type="ECO:0000313" key="3">
    <source>
        <dbReference type="Proteomes" id="UP000199598"/>
    </source>
</evidence>